<proteinExistence type="predicted"/>
<feature type="non-terminal residue" evidence="1">
    <location>
        <position position="1"/>
    </location>
</feature>
<feature type="non-terminal residue" evidence="1">
    <location>
        <position position="115"/>
    </location>
</feature>
<sequence>CFFKYDIYCTPKSVDTILFFILSTVLTRSIASFFSADQNIKVVDIVNPGFYLKGVQHKHKFVFLEVTDNDQIDQTNAKESEIKDLKNDLKNEKDVEKLVTEIHGKSICLNSKDEF</sequence>
<dbReference type="Proteomes" id="UP000789920">
    <property type="component" value="Unassembled WGS sequence"/>
</dbReference>
<organism evidence="1 2">
    <name type="scientific">Racocetra persica</name>
    <dbReference type="NCBI Taxonomy" id="160502"/>
    <lineage>
        <taxon>Eukaryota</taxon>
        <taxon>Fungi</taxon>
        <taxon>Fungi incertae sedis</taxon>
        <taxon>Mucoromycota</taxon>
        <taxon>Glomeromycotina</taxon>
        <taxon>Glomeromycetes</taxon>
        <taxon>Diversisporales</taxon>
        <taxon>Gigasporaceae</taxon>
        <taxon>Racocetra</taxon>
    </lineage>
</organism>
<accession>A0ACA9SEY0</accession>
<gene>
    <name evidence="1" type="ORF">RPERSI_LOCUS30403</name>
</gene>
<name>A0ACA9SEY0_9GLOM</name>
<comment type="caution">
    <text evidence="1">The sequence shown here is derived from an EMBL/GenBank/DDBJ whole genome shotgun (WGS) entry which is preliminary data.</text>
</comment>
<keyword evidence="2" id="KW-1185">Reference proteome</keyword>
<dbReference type="EMBL" id="CAJVQC010118420">
    <property type="protein sequence ID" value="CAG8837703.1"/>
    <property type="molecule type" value="Genomic_DNA"/>
</dbReference>
<evidence type="ECO:0000313" key="1">
    <source>
        <dbReference type="EMBL" id="CAG8837703.1"/>
    </source>
</evidence>
<protein>
    <submittedName>
        <fullName evidence="1">31295_t:CDS:1</fullName>
    </submittedName>
</protein>
<evidence type="ECO:0000313" key="2">
    <source>
        <dbReference type="Proteomes" id="UP000789920"/>
    </source>
</evidence>
<reference evidence="1" key="1">
    <citation type="submission" date="2021-06" db="EMBL/GenBank/DDBJ databases">
        <authorList>
            <person name="Kallberg Y."/>
            <person name="Tangrot J."/>
            <person name="Rosling A."/>
        </authorList>
    </citation>
    <scope>NUCLEOTIDE SEQUENCE</scope>
    <source>
        <strain evidence="1">MA461A</strain>
    </source>
</reference>